<dbReference type="AlphaFoldDB" id="A0A9P4UHE0"/>
<gene>
    <name evidence="2" type="ORF">P171DRAFT_479099</name>
</gene>
<organism evidence="2 3">
    <name type="scientific">Karstenula rhodostoma CBS 690.94</name>
    <dbReference type="NCBI Taxonomy" id="1392251"/>
    <lineage>
        <taxon>Eukaryota</taxon>
        <taxon>Fungi</taxon>
        <taxon>Dikarya</taxon>
        <taxon>Ascomycota</taxon>
        <taxon>Pezizomycotina</taxon>
        <taxon>Dothideomycetes</taxon>
        <taxon>Pleosporomycetidae</taxon>
        <taxon>Pleosporales</taxon>
        <taxon>Massarineae</taxon>
        <taxon>Didymosphaeriaceae</taxon>
        <taxon>Karstenula</taxon>
    </lineage>
</organism>
<dbReference type="Proteomes" id="UP000799764">
    <property type="component" value="Unassembled WGS sequence"/>
</dbReference>
<name>A0A9P4UHE0_9PLEO</name>
<evidence type="ECO:0000313" key="3">
    <source>
        <dbReference type="Proteomes" id="UP000799764"/>
    </source>
</evidence>
<keyword evidence="3" id="KW-1185">Reference proteome</keyword>
<dbReference type="OrthoDB" id="3692424at2759"/>
<dbReference type="EMBL" id="MU001492">
    <property type="protein sequence ID" value="KAF2452089.1"/>
    <property type="molecule type" value="Genomic_DNA"/>
</dbReference>
<evidence type="ECO:0000256" key="1">
    <source>
        <dbReference type="SAM" id="MobiDB-lite"/>
    </source>
</evidence>
<evidence type="ECO:0000313" key="2">
    <source>
        <dbReference type="EMBL" id="KAF2452089.1"/>
    </source>
</evidence>
<reference evidence="2" key="1">
    <citation type="journal article" date="2020" name="Stud. Mycol.">
        <title>101 Dothideomycetes genomes: a test case for predicting lifestyles and emergence of pathogens.</title>
        <authorList>
            <person name="Haridas S."/>
            <person name="Albert R."/>
            <person name="Binder M."/>
            <person name="Bloem J."/>
            <person name="Labutti K."/>
            <person name="Salamov A."/>
            <person name="Andreopoulos B."/>
            <person name="Baker S."/>
            <person name="Barry K."/>
            <person name="Bills G."/>
            <person name="Bluhm B."/>
            <person name="Cannon C."/>
            <person name="Castanera R."/>
            <person name="Culley D."/>
            <person name="Daum C."/>
            <person name="Ezra D."/>
            <person name="Gonzalez J."/>
            <person name="Henrissat B."/>
            <person name="Kuo A."/>
            <person name="Liang C."/>
            <person name="Lipzen A."/>
            <person name="Lutzoni F."/>
            <person name="Magnuson J."/>
            <person name="Mondo S."/>
            <person name="Nolan M."/>
            <person name="Ohm R."/>
            <person name="Pangilinan J."/>
            <person name="Park H.-J."/>
            <person name="Ramirez L."/>
            <person name="Alfaro M."/>
            <person name="Sun H."/>
            <person name="Tritt A."/>
            <person name="Yoshinaga Y."/>
            <person name="Zwiers L.-H."/>
            <person name="Turgeon B."/>
            <person name="Goodwin S."/>
            <person name="Spatafora J."/>
            <person name="Crous P."/>
            <person name="Grigoriev I."/>
        </authorList>
    </citation>
    <scope>NUCLEOTIDE SEQUENCE</scope>
    <source>
        <strain evidence="2">CBS 690.94</strain>
    </source>
</reference>
<protein>
    <submittedName>
        <fullName evidence="2">Uncharacterized protein</fullName>
    </submittedName>
</protein>
<sequence>MLHRNPPHPAPNVRGEDETELQHLINIIEGKSSPFSTNNSNTPTALSWQVSPVPNKHFTVLLGRHPKPPTPSSAYIAAVYSMSKGGAKALEIGPEMGVSRKEALRRLLEVVEGEVGRGVLRDGRKKGEAVVGMAERPMVGGSGAAGIRGEGVGELRGRGDGGGAGARMRGREDMEQRDGGARREGGGER</sequence>
<proteinExistence type="predicted"/>
<accession>A0A9P4UHE0</accession>
<comment type="caution">
    <text evidence="2">The sequence shown here is derived from an EMBL/GenBank/DDBJ whole genome shotgun (WGS) entry which is preliminary data.</text>
</comment>
<feature type="region of interest" description="Disordered" evidence="1">
    <location>
        <begin position="142"/>
        <end position="189"/>
    </location>
</feature>
<feature type="compositionally biased region" description="Basic and acidic residues" evidence="1">
    <location>
        <begin position="169"/>
        <end position="189"/>
    </location>
</feature>